<gene>
    <name evidence="2" type="ORF">NPIL_418391</name>
</gene>
<feature type="region of interest" description="Disordered" evidence="1">
    <location>
        <begin position="55"/>
        <end position="88"/>
    </location>
</feature>
<comment type="caution">
    <text evidence="2">The sequence shown here is derived from an EMBL/GenBank/DDBJ whole genome shotgun (WGS) entry which is preliminary data.</text>
</comment>
<protein>
    <submittedName>
        <fullName evidence="2">Uncharacterized protein</fullName>
    </submittedName>
</protein>
<evidence type="ECO:0000313" key="3">
    <source>
        <dbReference type="Proteomes" id="UP000887013"/>
    </source>
</evidence>
<keyword evidence="3" id="KW-1185">Reference proteome</keyword>
<reference evidence="2" key="1">
    <citation type="submission" date="2020-08" db="EMBL/GenBank/DDBJ databases">
        <title>Multicomponent nature underlies the extraordinary mechanical properties of spider dragline silk.</title>
        <authorList>
            <person name="Kono N."/>
            <person name="Nakamura H."/>
            <person name="Mori M."/>
            <person name="Yoshida Y."/>
            <person name="Ohtoshi R."/>
            <person name="Malay A.D."/>
            <person name="Moran D.A.P."/>
            <person name="Tomita M."/>
            <person name="Numata K."/>
            <person name="Arakawa K."/>
        </authorList>
    </citation>
    <scope>NUCLEOTIDE SEQUENCE</scope>
</reference>
<feature type="compositionally biased region" description="Polar residues" evidence="1">
    <location>
        <begin position="68"/>
        <end position="88"/>
    </location>
</feature>
<name>A0A8X6IXP7_NEPPI</name>
<evidence type="ECO:0000256" key="1">
    <source>
        <dbReference type="SAM" id="MobiDB-lite"/>
    </source>
</evidence>
<dbReference type="AlphaFoldDB" id="A0A8X6IXP7"/>
<organism evidence="2 3">
    <name type="scientific">Nephila pilipes</name>
    <name type="common">Giant wood spider</name>
    <name type="synonym">Nephila maculata</name>
    <dbReference type="NCBI Taxonomy" id="299642"/>
    <lineage>
        <taxon>Eukaryota</taxon>
        <taxon>Metazoa</taxon>
        <taxon>Ecdysozoa</taxon>
        <taxon>Arthropoda</taxon>
        <taxon>Chelicerata</taxon>
        <taxon>Arachnida</taxon>
        <taxon>Araneae</taxon>
        <taxon>Araneomorphae</taxon>
        <taxon>Entelegynae</taxon>
        <taxon>Araneoidea</taxon>
        <taxon>Nephilidae</taxon>
        <taxon>Nephila</taxon>
    </lineage>
</organism>
<dbReference type="Proteomes" id="UP000887013">
    <property type="component" value="Unassembled WGS sequence"/>
</dbReference>
<accession>A0A8X6IXP7</accession>
<evidence type="ECO:0000313" key="2">
    <source>
        <dbReference type="EMBL" id="GFS64254.1"/>
    </source>
</evidence>
<dbReference type="EMBL" id="BMAW01048119">
    <property type="protein sequence ID" value="GFS64254.1"/>
    <property type="molecule type" value="Genomic_DNA"/>
</dbReference>
<sequence length="88" mass="9905">MHSFFGADIVACLFIERIEHFPEHDIAAFETNLDWTLMMRLKRGDLLYRQAFEMQSTSTAADPKRTTQDATSASSVITLTGQGNKPPQ</sequence>
<proteinExistence type="predicted"/>